<dbReference type="PROSITE" id="PS50082">
    <property type="entry name" value="WD_REPEATS_2"/>
    <property type="match status" value="1"/>
</dbReference>
<protein>
    <recommendedName>
        <fullName evidence="7">Mitotic checkpoint protein BUB3</fullName>
    </recommendedName>
</protein>
<dbReference type="EMBL" id="CAKOFQ010006871">
    <property type="protein sequence ID" value="CAH1978439.1"/>
    <property type="molecule type" value="Genomic_DNA"/>
</dbReference>
<comment type="caution">
    <text evidence="5">The sequence shown here is derived from an EMBL/GenBank/DDBJ whole genome shotgun (WGS) entry which is preliminary data.</text>
</comment>
<evidence type="ECO:0000256" key="4">
    <source>
        <dbReference type="SAM" id="MobiDB-lite"/>
    </source>
</evidence>
<keyword evidence="6" id="KW-1185">Reference proteome</keyword>
<dbReference type="SUPFAM" id="SSF50978">
    <property type="entry name" value="WD40 repeat-like"/>
    <property type="match status" value="1"/>
</dbReference>
<dbReference type="OrthoDB" id="10262475at2759"/>
<accession>A0A9P0PBK1</accession>
<dbReference type="PANTHER" id="PTHR10971">
    <property type="entry name" value="MRNA EXPORT FACTOR AND BUB3"/>
    <property type="match status" value="1"/>
</dbReference>
<keyword evidence="2" id="KW-0677">Repeat</keyword>
<evidence type="ECO:0008006" key="7">
    <source>
        <dbReference type="Google" id="ProtNLM"/>
    </source>
</evidence>
<name>A0A9P0PBK1_ACAOB</name>
<proteinExistence type="predicted"/>
<evidence type="ECO:0000256" key="3">
    <source>
        <dbReference type="PROSITE-ProRule" id="PRU00221"/>
    </source>
</evidence>
<evidence type="ECO:0000313" key="6">
    <source>
        <dbReference type="Proteomes" id="UP001152888"/>
    </source>
</evidence>
<sequence length="405" mass="45751">MKSQTEYKLKSPPEDAISSVKFGPNTNQFLLVSSWDGYVRLYDITANNLRQKYAHDSAVLDCSFTDAVHLYSGGLDSTLKSFDFNATKESTVGSHANAIKCVEYNSEVNAIITGSWDHHVKLWDPRTPICSGSYNQSEKVYTMSVCGEKLVVGTAGRKILVWDVRNMSYTLQKRESNLKYQTRAIRCFPNKQGYVLSSIEGRVAVEYLDTNPEVQKKKYAFKCHRIKEDGLEKIYPVLRFALIYIAQGTPLDSISNIGLPTTNSNETEEENIGVDESFEVRVRENINGESESKRQEVFKTPTTSSSRLLSQKRKANDNATELKKFMNVCSTTLLQKEEVDEFMAIAINIAAKLKKKSSEQAYLSESLISQIITKGLFNELSQRCLLPFLLITQDLHLLQEAILQI</sequence>
<dbReference type="Proteomes" id="UP001152888">
    <property type="component" value="Unassembled WGS sequence"/>
</dbReference>
<organism evidence="5 6">
    <name type="scientific">Acanthoscelides obtectus</name>
    <name type="common">Bean weevil</name>
    <name type="synonym">Bruchus obtectus</name>
    <dbReference type="NCBI Taxonomy" id="200917"/>
    <lineage>
        <taxon>Eukaryota</taxon>
        <taxon>Metazoa</taxon>
        <taxon>Ecdysozoa</taxon>
        <taxon>Arthropoda</taxon>
        <taxon>Hexapoda</taxon>
        <taxon>Insecta</taxon>
        <taxon>Pterygota</taxon>
        <taxon>Neoptera</taxon>
        <taxon>Endopterygota</taxon>
        <taxon>Coleoptera</taxon>
        <taxon>Polyphaga</taxon>
        <taxon>Cucujiformia</taxon>
        <taxon>Chrysomeloidea</taxon>
        <taxon>Chrysomelidae</taxon>
        <taxon>Bruchinae</taxon>
        <taxon>Bruchini</taxon>
        <taxon>Acanthoscelides</taxon>
    </lineage>
</organism>
<feature type="repeat" description="WD" evidence="3">
    <location>
        <begin position="92"/>
        <end position="124"/>
    </location>
</feature>
<dbReference type="AlphaFoldDB" id="A0A9P0PBK1"/>
<reference evidence="5" key="1">
    <citation type="submission" date="2022-03" db="EMBL/GenBank/DDBJ databases">
        <authorList>
            <person name="Sayadi A."/>
        </authorList>
    </citation>
    <scope>NUCLEOTIDE SEQUENCE</scope>
</reference>
<feature type="compositionally biased region" description="Polar residues" evidence="4">
    <location>
        <begin position="300"/>
        <end position="309"/>
    </location>
</feature>
<evidence type="ECO:0000256" key="1">
    <source>
        <dbReference type="ARBA" id="ARBA00022574"/>
    </source>
</evidence>
<dbReference type="InterPro" id="IPR036322">
    <property type="entry name" value="WD40_repeat_dom_sf"/>
</dbReference>
<feature type="region of interest" description="Disordered" evidence="4">
    <location>
        <begin position="289"/>
        <end position="312"/>
    </location>
</feature>
<dbReference type="Pfam" id="PF00400">
    <property type="entry name" value="WD40"/>
    <property type="match status" value="2"/>
</dbReference>
<dbReference type="PROSITE" id="PS50294">
    <property type="entry name" value="WD_REPEATS_REGION"/>
    <property type="match status" value="1"/>
</dbReference>
<keyword evidence="1 3" id="KW-0853">WD repeat</keyword>
<evidence type="ECO:0000256" key="2">
    <source>
        <dbReference type="ARBA" id="ARBA00022737"/>
    </source>
</evidence>
<dbReference type="Gene3D" id="2.130.10.10">
    <property type="entry name" value="YVTN repeat-like/Quinoprotein amine dehydrogenase"/>
    <property type="match status" value="1"/>
</dbReference>
<dbReference type="InterPro" id="IPR001680">
    <property type="entry name" value="WD40_rpt"/>
</dbReference>
<dbReference type="SMART" id="SM00320">
    <property type="entry name" value="WD40"/>
    <property type="match status" value="4"/>
</dbReference>
<evidence type="ECO:0000313" key="5">
    <source>
        <dbReference type="EMBL" id="CAH1978439.1"/>
    </source>
</evidence>
<gene>
    <name evidence="5" type="ORF">ACAOBT_LOCUS13171</name>
</gene>
<dbReference type="InterPro" id="IPR015943">
    <property type="entry name" value="WD40/YVTN_repeat-like_dom_sf"/>
</dbReference>